<sequence length="52" mass="5595">SAFVTWTGHACSLDFGHYLGMGKAAGRRLAWKGPGREEPLPWHRAIVGATSS</sequence>
<accession>A0ABS8WXJ3</accession>
<name>A0ABS8WXJ3_DATST</name>
<reference evidence="1 2" key="1">
    <citation type="journal article" date="2021" name="BMC Genomics">
        <title>Datura genome reveals duplications of psychoactive alkaloid biosynthetic genes and high mutation rate following tissue culture.</title>
        <authorList>
            <person name="Rajewski A."/>
            <person name="Carter-House D."/>
            <person name="Stajich J."/>
            <person name="Litt A."/>
        </authorList>
    </citation>
    <scope>NUCLEOTIDE SEQUENCE [LARGE SCALE GENOMIC DNA]</scope>
    <source>
        <strain evidence="1">AR-01</strain>
    </source>
</reference>
<proteinExistence type="predicted"/>
<dbReference type="EMBL" id="JACEIK010013096">
    <property type="protein sequence ID" value="MCE3216354.1"/>
    <property type="molecule type" value="Genomic_DNA"/>
</dbReference>
<evidence type="ECO:0000313" key="2">
    <source>
        <dbReference type="Proteomes" id="UP000823775"/>
    </source>
</evidence>
<protein>
    <submittedName>
        <fullName evidence="1">Uncharacterized protein</fullName>
    </submittedName>
</protein>
<gene>
    <name evidence="1" type="ORF">HAX54_006220</name>
</gene>
<keyword evidence="2" id="KW-1185">Reference proteome</keyword>
<organism evidence="1 2">
    <name type="scientific">Datura stramonium</name>
    <name type="common">Jimsonweed</name>
    <name type="synonym">Common thornapple</name>
    <dbReference type="NCBI Taxonomy" id="4076"/>
    <lineage>
        <taxon>Eukaryota</taxon>
        <taxon>Viridiplantae</taxon>
        <taxon>Streptophyta</taxon>
        <taxon>Embryophyta</taxon>
        <taxon>Tracheophyta</taxon>
        <taxon>Spermatophyta</taxon>
        <taxon>Magnoliopsida</taxon>
        <taxon>eudicotyledons</taxon>
        <taxon>Gunneridae</taxon>
        <taxon>Pentapetalae</taxon>
        <taxon>asterids</taxon>
        <taxon>lamiids</taxon>
        <taxon>Solanales</taxon>
        <taxon>Solanaceae</taxon>
        <taxon>Solanoideae</taxon>
        <taxon>Datureae</taxon>
        <taxon>Datura</taxon>
    </lineage>
</organism>
<dbReference type="Proteomes" id="UP000823775">
    <property type="component" value="Unassembled WGS sequence"/>
</dbReference>
<evidence type="ECO:0000313" key="1">
    <source>
        <dbReference type="EMBL" id="MCE3216354.1"/>
    </source>
</evidence>
<feature type="non-terminal residue" evidence="1">
    <location>
        <position position="1"/>
    </location>
</feature>
<comment type="caution">
    <text evidence="1">The sequence shown here is derived from an EMBL/GenBank/DDBJ whole genome shotgun (WGS) entry which is preliminary data.</text>
</comment>